<dbReference type="PANTHER" id="PTHR11219">
    <property type="entry name" value="TENEURIN AND N-ACETYLGLUCOSAMINE-1-PHOSPHODIESTER ALPHA-N-ACETYLGLUCOSAMINIDASE"/>
    <property type="match status" value="1"/>
</dbReference>
<dbReference type="PANTHER" id="PTHR11219:SF69">
    <property type="entry name" value="TENEURIN-A"/>
    <property type="match status" value="1"/>
</dbReference>
<name>A0AA36MTZ8_9DINO</name>
<evidence type="ECO:0000256" key="2">
    <source>
        <dbReference type="ARBA" id="ARBA00022737"/>
    </source>
</evidence>
<dbReference type="Proteomes" id="UP001178507">
    <property type="component" value="Unassembled WGS sequence"/>
</dbReference>
<dbReference type="SMART" id="SM00181">
    <property type="entry name" value="EGF"/>
    <property type="match status" value="6"/>
</dbReference>
<evidence type="ECO:0000256" key="1">
    <source>
        <dbReference type="ARBA" id="ARBA00022536"/>
    </source>
</evidence>
<keyword evidence="1" id="KW-0245">EGF-like domain</keyword>
<feature type="domain" description="EGF-like" evidence="4">
    <location>
        <begin position="119"/>
        <end position="130"/>
    </location>
</feature>
<feature type="domain" description="EGF-like" evidence="4 5">
    <location>
        <begin position="416"/>
        <end position="427"/>
    </location>
</feature>
<comment type="caution">
    <text evidence="6">The sequence shown here is derived from an EMBL/GenBank/DDBJ whole genome shotgun (WGS) entry which is preliminary data.</text>
</comment>
<dbReference type="AlphaFoldDB" id="A0AA36MTZ8"/>
<dbReference type="Pfam" id="PF23106">
    <property type="entry name" value="EGF_Teneurin"/>
    <property type="match status" value="1"/>
</dbReference>
<evidence type="ECO:0000313" key="7">
    <source>
        <dbReference type="Proteomes" id="UP001178507"/>
    </source>
</evidence>
<dbReference type="Gene3D" id="2.10.25.10">
    <property type="entry name" value="Laminin"/>
    <property type="match status" value="4"/>
</dbReference>
<dbReference type="Pfam" id="PF25024">
    <property type="entry name" value="EGF_TEN"/>
    <property type="match status" value="1"/>
</dbReference>
<gene>
    <name evidence="6" type="ORF">EVOR1521_LOCUS7295</name>
</gene>
<organism evidence="6 7">
    <name type="scientific">Effrenium voratum</name>
    <dbReference type="NCBI Taxonomy" id="2562239"/>
    <lineage>
        <taxon>Eukaryota</taxon>
        <taxon>Sar</taxon>
        <taxon>Alveolata</taxon>
        <taxon>Dinophyceae</taxon>
        <taxon>Suessiales</taxon>
        <taxon>Symbiodiniaceae</taxon>
        <taxon>Effrenium</taxon>
    </lineage>
</organism>
<accession>A0AA36MTZ8</accession>
<dbReference type="InterPro" id="IPR051216">
    <property type="entry name" value="Teneurin"/>
</dbReference>
<keyword evidence="7" id="KW-1185">Reference proteome</keyword>
<dbReference type="PROSITE" id="PS01186">
    <property type="entry name" value="EGF_2"/>
    <property type="match status" value="2"/>
</dbReference>
<dbReference type="InterPro" id="IPR000742">
    <property type="entry name" value="EGF"/>
</dbReference>
<feature type="domain" description="EGF-like" evidence="4 5">
    <location>
        <begin position="272"/>
        <end position="283"/>
    </location>
</feature>
<protein>
    <recommendedName>
        <fullName evidence="4 5">EGF-like domain-containing protein</fullName>
    </recommendedName>
</protein>
<dbReference type="EMBL" id="CAUJNA010000580">
    <property type="protein sequence ID" value="CAJ1378902.1"/>
    <property type="molecule type" value="Genomic_DNA"/>
</dbReference>
<proteinExistence type="predicted"/>
<evidence type="ECO:0000313" key="6">
    <source>
        <dbReference type="EMBL" id="CAJ1378902.1"/>
    </source>
</evidence>
<keyword evidence="3" id="KW-1015">Disulfide bond</keyword>
<sequence>MQFALPSLSPQLRGGSEDLAWALPALRAKGYAILQLQEELPALGQLYQQAREFFQRPSKYKETFKCYPLLGGYLTPYPGTYEVFELRRGLGKCPEELRQAAICRNGCSGHGSCGLLGTCICEGNWAGRDCSFQLSLDDQLPNSVQEPKHDTLDAAKLSLGEQLQRLEFRSPPAQPQPATLGRAARATLSFAQSRRAADNAWAAADKLFAAAKLETTRDAVERVERAVANARGQKDQIPGHEFAGLQAPPAAGDIHPCSSDCSQQGMCLAGKCLCNEGFYGETCEHRRCLNDCSGNGQCHAGQCRCSKNYGGQDCSLLQTAQTETQASLAAMLTRGLAAESEELAKQVKEAKEPKACPLNCNGNGQCSGGVCQCRSGFKGLACQEHEPAPKVALAQAPKACLDPTCSGNGLCWSGECRCLSGFSGASCENAEKPLQLQLQQVTQEDEQRVLTCAGGCSHGTCKVGMCECEAGWQGMSCNISAEQLAQEQEQSASVPSAASWIARDARGKALRVPKPPKDASLLSTEAQANSRLTKAASALDSWLKTARKVGTGRPVDELASLLSAAVAPPQD</sequence>
<dbReference type="SUPFAM" id="SSF57196">
    <property type="entry name" value="EGF/Laminin"/>
    <property type="match status" value="1"/>
</dbReference>
<dbReference type="PROSITE" id="PS00022">
    <property type="entry name" value="EGF_1"/>
    <property type="match status" value="3"/>
</dbReference>
<evidence type="ECO:0000259" key="4">
    <source>
        <dbReference type="PROSITE" id="PS00022"/>
    </source>
</evidence>
<keyword evidence="2" id="KW-0677">Repeat</keyword>
<evidence type="ECO:0000256" key="3">
    <source>
        <dbReference type="ARBA" id="ARBA00023157"/>
    </source>
</evidence>
<reference evidence="6" key="1">
    <citation type="submission" date="2023-08" db="EMBL/GenBank/DDBJ databases">
        <authorList>
            <person name="Chen Y."/>
            <person name="Shah S."/>
            <person name="Dougan E. K."/>
            <person name="Thang M."/>
            <person name="Chan C."/>
        </authorList>
    </citation>
    <scope>NUCLEOTIDE SEQUENCE</scope>
</reference>
<evidence type="ECO:0000259" key="5">
    <source>
        <dbReference type="PROSITE" id="PS01186"/>
    </source>
</evidence>